<evidence type="ECO:0000313" key="2">
    <source>
        <dbReference type="Proteomes" id="UP000821865"/>
    </source>
</evidence>
<protein>
    <submittedName>
        <fullName evidence="1">Uncharacterized protein</fullName>
    </submittedName>
</protein>
<keyword evidence="2" id="KW-1185">Reference proteome</keyword>
<name>A0ACB8DCV6_DERSI</name>
<comment type="caution">
    <text evidence="1">The sequence shown here is derived from an EMBL/GenBank/DDBJ whole genome shotgun (WGS) entry which is preliminary data.</text>
</comment>
<reference evidence="1" key="1">
    <citation type="submission" date="2020-05" db="EMBL/GenBank/DDBJ databases">
        <title>Large-scale comparative analyses of tick genomes elucidate their genetic diversity and vector capacities.</title>
        <authorList>
            <person name="Jia N."/>
            <person name="Wang J."/>
            <person name="Shi W."/>
            <person name="Du L."/>
            <person name="Sun Y."/>
            <person name="Zhan W."/>
            <person name="Jiang J."/>
            <person name="Wang Q."/>
            <person name="Zhang B."/>
            <person name="Ji P."/>
            <person name="Sakyi L.B."/>
            <person name="Cui X."/>
            <person name="Yuan T."/>
            <person name="Jiang B."/>
            <person name="Yang W."/>
            <person name="Lam T.T.-Y."/>
            <person name="Chang Q."/>
            <person name="Ding S."/>
            <person name="Wang X."/>
            <person name="Zhu J."/>
            <person name="Ruan X."/>
            <person name="Zhao L."/>
            <person name="Wei J."/>
            <person name="Que T."/>
            <person name="Du C."/>
            <person name="Cheng J."/>
            <person name="Dai P."/>
            <person name="Han X."/>
            <person name="Huang E."/>
            <person name="Gao Y."/>
            <person name="Liu J."/>
            <person name="Shao H."/>
            <person name="Ye R."/>
            <person name="Li L."/>
            <person name="Wei W."/>
            <person name="Wang X."/>
            <person name="Wang C."/>
            <person name="Yang T."/>
            <person name="Huo Q."/>
            <person name="Li W."/>
            <person name="Guo W."/>
            <person name="Chen H."/>
            <person name="Zhou L."/>
            <person name="Ni X."/>
            <person name="Tian J."/>
            <person name="Zhou Y."/>
            <person name="Sheng Y."/>
            <person name="Liu T."/>
            <person name="Pan Y."/>
            <person name="Xia L."/>
            <person name="Li J."/>
            <person name="Zhao F."/>
            <person name="Cao W."/>
        </authorList>
    </citation>
    <scope>NUCLEOTIDE SEQUENCE</scope>
    <source>
        <strain evidence="1">Dsil-2018</strain>
    </source>
</reference>
<organism evidence="1 2">
    <name type="scientific">Dermacentor silvarum</name>
    <name type="common">Tick</name>
    <dbReference type="NCBI Taxonomy" id="543639"/>
    <lineage>
        <taxon>Eukaryota</taxon>
        <taxon>Metazoa</taxon>
        <taxon>Ecdysozoa</taxon>
        <taxon>Arthropoda</taxon>
        <taxon>Chelicerata</taxon>
        <taxon>Arachnida</taxon>
        <taxon>Acari</taxon>
        <taxon>Parasitiformes</taxon>
        <taxon>Ixodida</taxon>
        <taxon>Ixodoidea</taxon>
        <taxon>Ixodidae</taxon>
        <taxon>Rhipicephalinae</taxon>
        <taxon>Dermacentor</taxon>
    </lineage>
</organism>
<dbReference type="Proteomes" id="UP000821865">
    <property type="component" value="Chromosome 2"/>
</dbReference>
<evidence type="ECO:0000313" key="1">
    <source>
        <dbReference type="EMBL" id="KAH7965858.1"/>
    </source>
</evidence>
<accession>A0ACB8DCV6</accession>
<dbReference type="EMBL" id="CM023471">
    <property type="protein sequence ID" value="KAH7965858.1"/>
    <property type="molecule type" value="Genomic_DNA"/>
</dbReference>
<proteinExistence type="predicted"/>
<gene>
    <name evidence="1" type="ORF">HPB49_011605</name>
</gene>
<sequence length="227" mass="25528">MAEDLLRHVDELIPCKGFREEGEFSPNPKRREKTHGGKVFSASCFGVAHSAKQACPQCKYLRKLLQNQASYRRTANTRGRTASYKLKLRTAQLKRSRLTIIKGKSLIQNLKEKNARIDSEMFDKAVQALPVKQQQQVVPDPKGYTVTHWRDSPYSHMVYSYVRCGGSGEAHTTLAEPLADQLFFTGEGTSQMFSRTVSGAYMSGLREASNILRCLPLGFKPDLILDV</sequence>